<dbReference type="EMBL" id="CAADFV010000156">
    <property type="protein sequence ID" value="VFK67578.1"/>
    <property type="molecule type" value="Genomic_DNA"/>
</dbReference>
<dbReference type="EMBL" id="CAADFY010000162">
    <property type="protein sequence ID" value="VFK59030.1"/>
    <property type="molecule type" value="Genomic_DNA"/>
</dbReference>
<evidence type="ECO:0000256" key="1">
    <source>
        <dbReference type="SAM" id="Phobius"/>
    </source>
</evidence>
<sequence length="81" mass="8945">MQPVIVVIVSFGFLHPYMVASGILLTMLPMLPQCANISQVYNSHNKRFEALAKRIDRLVIWSFGITMGTGSLVVAALKILL</sequence>
<dbReference type="AlphaFoldDB" id="A0A450ZZ17"/>
<feature type="transmembrane region" description="Helical" evidence="1">
    <location>
        <begin position="58"/>
        <end position="80"/>
    </location>
</feature>
<proteinExistence type="predicted"/>
<gene>
    <name evidence="3" type="ORF">BECKTUN1418E_GA0071001_11563</name>
    <name evidence="2" type="ORF">BECKTUN1418F_GA0071002_11623</name>
</gene>
<accession>A0A450ZZ17</accession>
<organism evidence="2">
    <name type="scientific">Candidatus Kentrum sp. TUN</name>
    <dbReference type="NCBI Taxonomy" id="2126343"/>
    <lineage>
        <taxon>Bacteria</taxon>
        <taxon>Pseudomonadati</taxon>
        <taxon>Pseudomonadota</taxon>
        <taxon>Gammaproteobacteria</taxon>
        <taxon>Candidatus Kentrum</taxon>
    </lineage>
</organism>
<keyword evidence="1" id="KW-0812">Transmembrane</keyword>
<protein>
    <submittedName>
        <fullName evidence="2">Uncharacterized protein</fullName>
    </submittedName>
</protein>
<name>A0A450ZZ17_9GAMM</name>
<evidence type="ECO:0000313" key="2">
    <source>
        <dbReference type="EMBL" id="VFK59030.1"/>
    </source>
</evidence>
<keyword evidence="1" id="KW-1133">Transmembrane helix</keyword>
<evidence type="ECO:0000313" key="3">
    <source>
        <dbReference type="EMBL" id="VFK67578.1"/>
    </source>
</evidence>
<reference evidence="2" key="1">
    <citation type="submission" date="2019-02" db="EMBL/GenBank/DDBJ databases">
        <authorList>
            <person name="Gruber-Vodicka R. H."/>
            <person name="Seah K. B. B."/>
        </authorList>
    </citation>
    <scope>NUCLEOTIDE SEQUENCE</scope>
    <source>
        <strain evidence="3">BECK_BY2</strain>
        <strain evidence="2">BECK_BY3</strain>
    </source>
</reference>
<keyword evidence="1" id="KW-0472">Membrane</keyword>